<dbReference type="Gene3D" id="3.40.50.300">
    <property type="entry name" value="P-loop containing nucleotide triphosphate hydrolases"/>
    <property type="match status" value="1"/>
</dbReference>
<name>A0ABY9K1Z4_9HYPH</name>
<dbReference type="SUPFAM" id="SSF52540">
    <property type="entry name" value="P-loop containing nucleoside triphosphate hydrolases"/>
    <property type="match status" value="1"/>
</dbReference>
<dbReference type="Proteomes" id="UP001225788">
    <property type="component" value="Chromosome"/>
</dbReference>
<dbReference type="Pfam" id="PF05729">
    <property type="entry name" value="NACHT"/>
    <property type="match status" value="1"/>
</dbReference>
<organism evidence="2 3">
    <name type="scientific">Shinella oryzae</name>
    <dbReference type="NCBI Taxonomy" id="2871820"/>
    <lineage>
        <taxon>Bacteria</taxon>
        <taxon>Pseudomonadati</taxon>
        <taxon>Pseudomonadota</taxon>
        <taxon>Alphaproteobacteria</taxon>
        <taxon>Hyphomicrobiales</taxon>
        <taxon>Rhizobiaceae</taxon>
        <taxon>Shinella</taxon>
    </lineage>
</organism>
<sequence length="637" mass="74257">MTIDPNVVAASAAAELSKHFFAELKKSSLDFLSKKYSYLFEDFSNYLDITYNKCNIVRTIINKDKSFEIEDIYVPGVFRLGEQKHSDNDLIQVIRDGDPVIVLGFGGIGKTVFTKHLWLSKFKEPHGKIPVYLEIRRLNSITDADLKTYIKRTISPQKKGISQNLFEDFLGDGRFVFIFDGFDELSEQKKESIGEQILHISYEYPKNGFVVSSRHDDRFSSWQRFKIFKACPFDKKQAVELISKIPYDKDIKKKFITDIVEKKHSSYEAFLSTPLLTLMMLMTFSQFAEVPDKKHIFYRYAFMTLYSWHDSSKESFNREKQTGLILDQFEKVFSIFCLISYLGRDFEFDDITIISYVEKVKKYVEFDYDSSLFLREMAETVNLIYREGDKYLFTHRSFQEYFASYAIVSFFHHKIVEIVPRVFRGGDLVLELMYEINRVVVDENYILPKYVEYENDINEIVALSSFERIAEAVNLSYMCGFVRIEDRLTLNMFGTNIARPSWEYVNQLRGFFEAHSGLRPSSELPSFNGNLIDELNKMAKKHIGDHPGERFFAVYYPVKQVFYYGLTEDYVWDDIDGNIARVVSSGKKASSKSAKILSEAKVDCFSIKKLYEFVNRIVAETKIISSRKEKSIDELLS</sequence>
<keyword evidence="3" id="KW-1185">Reference proteome</keyword>
<gene>
    <name evidence="2" type="ORF">Q9315_14015</name>
</gene>
<proteinExistence type="predicted"/>
<reference evidence="2 3" key="1">
    <citation type="submission" date="2023-08" db="EMBL/GenBank/DDBJ databases">
        <title>Pathogen: clinical or host-associated sample.</title>
        <authorList>
            <person name="Hergert J."/>
            <person name="Casey R."/>
            <person name="Wagner J."/>
            <person name="Young E.L."/>
            <person name="Oakeson K.F."/>
        </authorList>
    </citation>
    <scope>NUCLEOTIDE SEQUENCE [LARGE SCALE GENOMIC DNA]</scope>
    <source>
        <strain evidence="2 3">UPHL-collab-2</strain>
    </source>
</reference>
<dbReference type="InterPro" id="IPR027417">
    <property type="entry name" value="P-loop_NTPase"/>
</dbReference>
<dbReference type="InterPro" id="IPR007111">
    <property type="entry name" value="NACHT_NTPase"/>
</dbReference>
<evidence type="ECO:0000259" key="1">
    <source>
        <dbReference type="Pfam" id="PF05729"/>
    </source>
</evidence>
<evidence type="ECO:0000313" key="3">
    <source>
        <dbReference type="Proteomes" id="UP001225788"/>
    </source>
</evidence>
<dbReference type="RefSeq" id="WP_306157881.1">
    <property type="nucleotide sequence ID" value="NZ_CP132314.1"/>
</dbReference>
<accession>A0ABY9K1Z4</accession>
<evidence type="ECO:0000313" key="2">
    <source>
        <dbReference type="EMBL" id="WLS02531.1"/>
    </source>
</evidence>
<dbReference type="EMBL" id="CP132314">
    <property type="protein sequence ID" value="WLS02531.1"/>
    <property type="molecule type" value="Genomic_DNA"/>
</dbReference>
<protein>
    <submittedName>
        <fullName evidence="2">NACHT domain-containing protein</fullName>
    </submittedName>
</protein>
<feature type="domain" description="NACHT" evidence="1">
    <location>
        <begin position="99"/>
        <end position="243"/>
    </location>
</feature>